<dbReference type="PRINTS" id="PR01438">
    <property type="entry name" value="UNVRSLSTRESS"/>
</dbReference>
<feature type="domain" description="UspA" evidence="2">
    <location>
        <begin position="1"/>
        <end position="140"/>
    </location>
</feature>
<dbReference type="Proteomes" id="UP001474120">
    <property type="component" value="Unassembled WGS sequence"/>
</dbReference>
<evidence type="ECO:0000256" key="1">
    <source>
        <dbReference type="ARBA" id="ARBA00008791"/>
    </source>
</evidence>
<dbReference type="InterPro" id="IPR006016">
    <property type="entry name" value="UspA"/>
</dbReference>
<gene>
    <name evidence="3" type="ORF">AABB81_10940</name>
</gene>
<dbReference type="Gene3D" id="3.40.50.620">
    <property type="entry name" value="HUPs"/>
    <property type="match status" value="2"/>
</dbReference>
<dbReference type="Pfam" id="PF00582">
    <property type="entry name" value="Usp"/>
    <property type="match status" value="1"/>
</dbReference>
<dbReference type="SUPFAM" id="SSF52402">
    <property type="entry name" value="Adenine nucleotide alpha hydrolases-like"/>
    <property type="match status" value="2"/>
</dbReference>
<comment type="caution">
    <text evidence="3">The sequence shown here is derived from an EMBL/GenBank/DDBJ whole genome shotgun (WGS) entry which is preliminary data.</text>
</comment>
<evidence type="ECO:0000313" key="4">
    <source>
        <dbReference type="Proteomes" id="UP001474120"/>
    </source>
</evidence>
<name>A0ABU9L5J5_9FLAO</name>
<dbReference type="PANTHER" id="PTHR46268:SF6">
    <property type="entry name" value="UNIVERSAL STRESS PROTEIN UP12"/>
    <property type="match status" value="1"/>
</dbReference>
<dbReference type="InterPro" id="IPR014729">
    <property type="entry name" value="Rossmann-like_a/b/a_fold"/>
</dbReference>
<reference evidence="3 4" key="1">
    <citation type="submission" date="2024-04" db="EMBL/GenBank/DDBJ databases">
        <title>whole genome sequencing of Lutimonas vermicola strain IMCC1616.</title>
        <authorList>
            <person name="Bae S.S."/>
        </authorList>
    </citation>
    <scope>NUCLEOTIDE SEQUENCE [LARGE SCALE GENOMIC DNA]</scope>
    <source>
        <strain evidence="3 4">IMCC1616</strain>
    </source>
</reference>
<evidence type="ECO:0000259" key="2">
    <source>
        <dbReference type="Pfam" id="PF00582"/>
    </source>
</evidence>
<proteinExistence type="inferred from homology"/>
<dbReference type="PANTHER" id="PTHR46268">
    <property type="entry name" value="STRESS RESPONSE PROTEIN NHAX"/>
    <property type="match status" value="1"/>
</dbReference>
<organism evidence="3 4">
    <name type="scientific">Lutimonas vermicola</name>
    <dbReference type="NCBI Taxonomy" id="414288"/>
    <lineage>
        <taxon>Bacteria</taxon>
        <taxon>Pseudomonadati</taxon>
        <taxon>Bacteroidota</taxon>
        <taxon>Flavobacteriia</taxon>
        <taxon>Flavobacteriales</taxon>
        <taxon>Flavobacteriaceae</taxon>
        <taxon>Lutimonas</taxon>
    </lineage>
</organism>
<sequence length="293" mass="34059">MKKILYATDFSKNAEKAFDFALNIAEKHHADLIMLHVFDTPPVWGHPYITDPAEMAIAAIKSYESKLQEFFEQFESGMQPAFIAVENNSTVKGILSMIKEHKPDLVVTGTKGKSKLKEIFVGSTTKALVKESPAPVLAIPENSKYKDFNKVLYASDFQEVDLLALEQLIELVKPYKPEIRIIHVSTESEYKGHEKMEWFKDLVKDNISYKNISFELLLSDTIFERVNTYQNQYDYDMMVMLEKERHGIVKKLFNEDLVWKMEFHTRIPLLSYNEHYIHAKDDQDIKKSDKVDH</sequence>
<comment type="similarity">
    <text evidence="1">Belongs to the universal stress protein A family.</text>
</comment>
<evidence type="ECO:0000313" key="3">
    <source>
        <dbReference type="EMBL" id="MEL4456415.1"/>
    </source>
</evidence>
<dbReference type="RefSeq" id="WP_342160547.1">
    <property type="nucleotide sequence ID" value="NZ_JBCDNA010000002.1"/>
</dbReference>
<dbReference type="CDD" id="cd00293">
    <property type="entry name" value="USP-like"/>
    <property type="match status" value="1"/>
</dbReference>
<protein>
    <submittedName>
        <fullName evidence="3">Universal stress protein</fullName>
    </submittedName>
</protein>
<dbReference type="InterPro" id="IPR006015">
    <property type="entry name" value="Universal_stress_UspA"/>
</dbReference>
<accession>A0ABU9L5J5</accession>
<dbReference type="EMBL" id="JBCDNA010000002">
    <property type="protein sequence ID" value="MEL4456415.1"/>
    <property type="molecule type" value="Genomic_DNA"/>
</dbReference>
<keyword evidence="4" id="KW-1185">Reference proteome</keyword>